<name>A0A7M7QBI5_NASVI</name>
<accession>A0A7M7QBI5</accession>
<comment type="subcellular location">
    <subcellularLocation>
        <location evidence="1">Cell membrane</location>
    </subcellularLocation>
</comment>
<feature type="domain" description="GDNF/GAS1" evidence="8">
    <location>
        <begin position="67"/>
        <end position="144"/>
    </location>
</feature>
<keyword evidence="2" id="KW-1003">Cell membrane</keyword>
<evidence type="ECO:0000256" key="7">
    <source>
        <dbReference type="SAM" id="SignalP"/>
    </source>
</evidence>
<dbReference type="GO" id="GO:0005886">
    <property type="term" value="C:plasma membrane"/>
    <property type="evidence" value="ECO:0007669"/>
    <property type="project" value="UniProtKB-SubCell"/>
</dbReference>
<keyword evidence="4" id="KW-0472">Membrane</keyword>
<reference evidence="9" key="1">
    <citation type="submission" date="2021-01" db="UniProtKB">
        <authorList>
            <consortium name="EnsemblMetazoa"/>
        </authorList>
    </citation>
    <scope>IDENTIFICATION</scope>
</reference>
<evidence type="ECO:0000256" key="3">
    <source>
        <dbReference type="ARBA" id="ARBA00022729"/>
    </source>
</evidence>
<sequence length="309" mass="34099">MSCRCHSSTLLLTLLLPLLLPLMLAAAGRTSGSSKAALPISMVQSNSSETALLVEEQQPLENATVSCDDARLRCAYRTGCGRALQHYLTLCASSLQGGVNDCPEICQHALIGLMSTDEGKELMMCDCAENDVMCKFSKQRAEICRASVTATMNRTRVSCRVATWICIADTLCSTALQYYNENCKRMFHGKKCTKRCRNSINILRRQEKAEKLNTCYCDGIEEYDCTAIHRNMDELCFNKPAQHNYREQQLGAAGGAASGGGGKGTGYRNEDPRRDRLPANAAVRRESTSWRILLLGLVLLLHSLLGREE</sequence>
<keyword evidence="3 7" id="KW-0732">Signal</keyword>
<keyword evidence="10" id="KW-1185">Reference proteome</keyword>
<evidence type="ECO:0000256" key="6">
    <source>
        <dbReference type="SAM" id="MobiDB-lite"/>
    </source>
</evidence>
<proteinExistence type="predicted"/>
<evidence type="ECO:0000256" key="4">
    <source>
        <dbReference type="ARBA" id="ARBA00023136"/>
    </source>
</evidence>
<evidence type="ECO:0000256" key="2">
    <source>
        <dbReference type="ARBA" id="ARBA00022475"/>
    </source>
</evidence>
<dbReference type="GO" id="GO:0051726">
    <property type="term" value="P:regulation of cell cycle"/>
    <property type="evidence" value="ECO:0007669"/>
    <property type="project" value="InterPro"/>
</dbReference>
<dbReference type="InterPro" id="IPR039596">
    <property type="entry name" value="GAS1"/>
</dbReference>
<dbReference type="PANTHER" id="PTHR16840:SF3">
    <property type="entry name" value="GROWTH ARREST-SPECIFIC PROTEIN 1"/>
    <property type="match status" value="1"/>
</dbReference>
<dbReference type="InParanoid" id="A0A7M7QBI5"/>
<dbReference type="GeneID" id="100679468"/>
<dbReference type="PANTHER" id="PTHR16840">
    <property type="entry name" value="GROWTH ARREST-SPECIFIC PROTEIN 1"/>
    <property type="match status" value="1"/>
</dbReference>
<organism evidence="9 10">
    <name type="scientific">Nasonia vitripennis</name>
    <name type="common">Parasitic wasp</name>
    <dbReference type="NCBI Taxonomy" id="7425"/>
    <lineage>
        <taxon>Eukaryota</taxon>
        <taxon>Metazoa</taxon>
        <taxon>Ecdysozoa</taxon>
        <taxon>Arthropoda</taxon>
        <taxon>Hexapoda</taxon>
        <taxon>Insecta</taxon>
        <taxon>Pterygota</taxon>
        <taxon>Neoptera</taxon>
        <taxon>Endopterygota</taxon>
        <taxon>Hymenoptera</taxon>
        <taxon>Apocrita</taxon>
        <taxon>Proctotrupomorpha</taxon>
        <taxon>Chalcidoidea</taxon>
        <taxon>Pteromalidae</taxon>
        <taxon>Pteromalinae</taxon>
        <taxon>Nasonia</taxon>
    </lineage>
</organism>
<evidence type="ECO:0000256" key="1">
    <source>
        <dbReference type="ARBA" id="ARBA00004236"/>
    </source>
</evidence>
<evidence type="ECO:0000313" key="10">
    <source>
        <dbReference type="Proteomes" id="UP000002358"/>
    </source>
</evidence>
<dbReference type="Proteomes" id="UP000002358">
    <property type="component" value="Chromosome 4"/>
</dbReference>
<dbReference type="KEGG" id="nvi:100679468"/>
<feature type="compositionally biased region" description="Gly residues" evidence="6">
    <location>
        <begin position="252"/>
        <end position="265"/>
    </location>
</feature>
<evidence type="ECO:0000313" key="9">
    <source>
        <dbReference type="EnsemblMetazoa" id="XP_031784899"/>
    </source>
</evidence>
<dbReference type="OrthoDB" id="5950623at2759"/>
<dbReference type="SMR" id="A0A7M7QBI5"/>
<keyword evidence="5" id="KW-0325">Glycoprotein</keyword>
<feature type="chain" id="PRO_5029671934" description="GDNF/GAS1 domain-containing protein" evidence="7">
    <location>
        <begin position="28"/>
        <end position="309"/>
    </location>
</feature>
<feature type="region of interest" description="Disordered" evidence="6">
    <location>
        <begin position="252"/>
        <end position="276"/>
    </location>
</feature>
<dbReference type="Pfam" id="PF02351">
    <property type="entry name" value="GDNF"/>
    <property type="match status" value="1"/>
</dbReference>
<dbReference type="InterPro" id="IPR016017">
    <property type="entry name" value="GDNF/GAS1"/>
</dbReference>
<dbReference type="AlphaFoldDB" id="A0A7M7QBI5"/>
<protein>
    <recommendedName>
        <fullName evidence="8">GDNF/GAS1 domain-containing protein</fullName>
    </recommendedName>
</protein>
<evidence type="ECO:0000256" key="5">
    <source>
        <dbReference type="ARBA" id="ARBA00023180"/>
    </source>
</evidence>
<feature type="domain" description="GDNF/GAS1" evidence="8">
    <location>
        <begin position="159"/>
        <end position="236"/>
    </location>
</feature>
<dbReference type="SMART" id="SM00907">
    <property type="entry name" value="GDNF"/>
    <property type="match status" value="2"/>
</dbReference>
<feature type="signal peptide" evidence="7">
    <location>
        <begin position="1"/>
        <end position="27"/>
    </location>
</feature>
<dbReference type="RefSeq" id="XP_031784899.1">
    <property type="nucleotide sequence ID" value="XM_031929039.2"/>
</dbReference>
<dbReference type="EnsemblMetazoa" id="XM_031929039">
    <property type="protein sequence ID" value="XP_031784899"/>
    <property type="gene ID" value="LOC100679468"/>
</dbReference>
<evidence type="ECO:0000259" key="8">
    <source>
        <dbReference type="SMART" id="SM00907"/>
    </source>
</evidence>